<feature type="transmembrane region" description="Helical" evidence="7">
    <location>
        <begin position="186"/>
        <end position="214"/>
    </location>
</feature>
<dbReference type="Pfam" id="PF03176">
    <property type="entry name" value="MMPL"/>
    <property type="match status" value="2"/>
</dbReference>
<reference evidence="9 12" key="2">
    <citation type="submission" date="2024-06" db="EMBL/GenBank/DDBJ databases">
        <title>Sequencing the genomes of 1000 actinobacteria strains.</title>
        <authorList>
            <person name="Klenk H.-P."/>
        </authorList>
    </citation>
    <scope>NUCLEOTIDE SEQUENCE [LARGE SCALE GENOMIC DNA]</scope>
    <source>
        <strain evidence="9 12">DSM 44265</strain>
    </source>
</reference>
<feature type="domain" description="Membrane transport protein MMPL" evidence="8">
    <location>
        <begin position="480"/>
        <end position="692"/>
    </location>
</feature>
<dbReference type="Gene3D" id="1.20.1640.10">
    <property type="entry name" value="Multidrug efflux transporter AcrB transmembrane domain"/>
    <property type="match status" value="2"/>
</dbReference>
<dbReference type="EMBL" id="JAAXPF010000008">
    <property type="protein sequence ID" value="NKY69311.1"/>
    <property type="molecule type" value="Genomic_DNA"/>
</dbReference>
<reference evidence="10 11" key="1">
    <citation type="submission" date="2020-04" db="EMBL/GenBank/DDBJ databases">
        <title>MicrobeNet Type strains.</title>
        <authorList>
            <person name="Nicholson A.C."/>
        </authorList>
    </citation>
    <scope>NUCLEOTIDE SEQUENCE [LARGE SCALE GENOMIC DNA]</scope>
    <source>
        <strain evidence="10 11">ATCC 700355</strain>
    </source>
</reference>
<feature type="transmembrane region" description="Helical" evidence="7">
    <location>
        <begin position="550"/>
        <end position="572"/>
    </location>
</feature>
<feature type="transmembrane region" description="Helical" evidence="7">
    <location>
        <begin position="284"/>
        <end position="305"/>
    </location>
</feature>
<comment type="similarity">
    <text evidence="2">Belongs to the resistance-nodulation-cell division (RND) (TC 2.A.6) family. MmpL subfamily.</text>
</comment>
<dbReference type="RefSeq" id="WP_168685467.1">
    <property type="nucleotide sequence ID" value="NZ_JAAXPF010000008.1"/>
</dbReference>
<dbReference type="AlphaFoldDB" id="A0A7X6LSX9"/>
<proteinExistence type="inferred from homology"/>
<evidence type="ECO:0000313" key="9">
    <source>
        <dbReference type="EMBL" id="MET3944540.1"/>
    </source>
</evidence>
<dbReference type="Proteomes" id="UP000554284">
    <property type="component" value="Unassembled WGS sequence"/>
</dbReference>
<feature type="transmembrane region" description="Helical" evidence="7">
    <location>
        <begin position="584"/>
        <end position="608"/>
    </location>
</feature>
<dbReference type="GO" id="GO:0005886">
    <property type="term" value="C:plasma membrane"/>
    <property type="evidence" value="ECO:0007669"/>
    <property type="project" value="UniProtKB-SubCell"/>
</dbReference>
<dbReference type="InterPro" id="IPR050545">
    <property type="entry name" value="Mycobact_MmpL"/>
</dbReference>
<keyword evidence="3" id="KW-1003">Cell membrane</keyword>
<feature type="transmembrane region" description="Helical" evidence="7">
    <location>
        <begin position="657"/>
        <end position="676"/>
    </location>
</feature>
<sequence>MFYKWGHFAYRHRRVIPVLVIALIVAMQVLFGSKLGERLSQEGWEDPGADSTAAAAIEQETFGRDNSGDVIVLVSSPEGVDRQELIDAANAHTTSLREQYPDQIDHITSYFERPNPQLVNDDHTKAFAAIGLKGDGEQTLKDMRTIKPALEDMELPGATVQIAGATAVADALDEGMAGDIARAEKVGLIFVAVILLFVFGGVVAAGMPLIVGILSILGSLSLLAVLAKYQQVNIFSQSIITLLGLGLAIDYGLFMVSRFREELDRGREVEEAVAVTTNTAGKTVFFSALMVGVALSGLLMFPQAFLKSVAYGAMSAVVLAAVISVAVLPALFGMLGPRIDMWSVRRRSSRRDDEIENNAWYKIPRWAMRHAKAVVVGCTALLLLLTVPIVGISFGGINETYLPPTQETRQAQDEFNEEFPAFRTDPVKLVVTGANNEQLVDIVVQARQVEGLAAPLKPAHATQDGTTVLSAPLADRTEGADVVKQLRNIDAPDGVQTYVSGTPAMEVESIEALLKRLPWMALYMVIATFLLMALVFGSVILPAKAVIMNVLGIGATLGFLTSVFVDGIGAGALNFTPGPLMSPILVLIISILYGLSTDYEVFLVSRMVEARQNGESTDEAIARGTARTGGIITAAAAIMIVVAAAFALSEIVMMKYIAYGMIFSLALDATLIRLLFVPAVMHLLREDNWWAPQWVKRAAGALGEGSRLPEPAAGETPITGVVPDIQPGRAGVSVSEDASLVPFQQLMRDLEERRALEQLKKKELER</sequence>
<name>A0A7X6LSX9_9CORY</name>
<dbReference type="PANTHER" id="PTHR33406:SF11">
    <property type="entry name" value="MEMBRANE PROTEIN SCO6666-RELATED"/>
    <property type="match status" value="1"/>
</dbReference>
<dbReference type="SUPFAM" id="SSF82866">
    <property type="entry name" value="Multidrug efflux transporter AcrB transmembrane domain"/>
    <property type="match status" value="2"/>
</dbReference>
<protein>
    <submittedName>
        <fullName evidence="10">MMPL family transporter</fullName>
    </submittedName>
    <submittedName>
        <fullName evidence="9">Membrane protein YdfJ with MMPL/SSD domain</fullName>
    </submittedName>
</protein>
<feature type="transmembrane region" description="Helical" evidence="7">
    <location>
        <begin position="234"/>
        <end position="256"/>
    </location>
</feature>
<evidence type="ECO:0000313" key="12">
    <source>
        <dbReference type="Proteomes" id="UP001549139"/>
    </source>
</evidence>
<dbReference type="PANTHER" id="PTHR33406">
    <property type="entry name" value="MEMBRANE PROTEIN MJ1562-RELATED"/>
    <property type="match status" value="1"/>
</dbReference>
<keyword evidence="5 7" id="KW-1133">Transmembrane helix</keyword>
<evidence type="ECO:0000313" key="11">
    <source>
        <dbReference type="Proteomes" id="UP000554284"/>
    </source>
</evidence>
<evidence type="ECO:0000313" key="10">
    <source>
        <dbReference type="EMBL" id="NKY69311.1"/>
    </source>
</evidence>
<organism evidence="10 11">
    <name type="scientific">Corynebacterium mucifaciens</name>
    <dbReference type="NCBI Taxonomy" id="57171"/>
    <lineage>
        <taxon>Bacteria</taxon>
        <taxon>Bacillati</taxon>
        <taxon>Actinomycetota</taxon>
        <taxon>Actinomycetes</taxon>
        <taxon>Mycobacteriales</taxon>
        <taxon>Corynebacteriaceae</taxon>
        <taxon>Corynebacterium</taxon>
    </lineage>
</organism>
<evidence type="ECO:0000256" key="5">
    <source>
        <dbReference type="ARBA" id="ARBA00022989"/>
    </source>
</evidence>
<evidence type="ECO:0000256" key="7">
    <source>
        <dbReference type="SAM" id="Phobius"/>
    </source>
</evidence>
<comment type="subcellular location">
    <subcellularLocation>
        <location evidence="1">Cell membrane</location>
        <topology evidence="1">Multi-pass membrane protein</topology>
    </subcellularLocation>
</comment>
<dbReference type="InterPro" id="IPR004869">
    <property type="entry name" value="MMPL_dom"/>
</dbReference>
<gene>
    <name evidence="10" type="ORF">HF989_08025</name>
    <name evidence="9" type="ORF">JOF50_001339</name>
</gene>
<keyword evidence="4 7" id="KW-0812">Transmembrane</keyword>
<evidence type="ECO:0000256" key="3">
    <source>
        <dbReference type="ARBA" id="ARBA00022475"/>
    </source>
</evidence>
<dbReference type="Proteomes" id="UP001549139">
    <property type="component" value="Unassembled WGS sequence"/>
</dbReference>
<comment type="caution">
    <text evidence="10">The sequence shown here is derived from an EMBL/GenBank/DDBJ whole genome shotgun (WGS) entry which is preliminary data.</text>
</comment>
<evidence type="ECO:0000256" key="2">
    <source>
        <dbReference type="ARBA" id="ARBA00010157"/>
    </source>
</evidence>
<feature type="transmembrane region" description="Helical" evidence="7">
    <location>
        <begin position="311"/>
        <end position="336"/>
    </location>
</feature>
<feature type="transmembrane region" description="Helical" evidence="7">
    <location>
        <begin position="373"/>
        <end position="397"/>
    </location>
</feature>
<dbReference type="EMBL" id="JBEPNZ010000001">
    <property type="protein sequence ID" value="MET3944540.1"/>
    <property type="molecule type" value="Genomic_DNA"/>
</dbReference>
<evidence type="ECO:0000259" key="8">
    <source>
        <dbReference type="Pfam" id="PF03176"/>
    </source>
</evidence>
<feature type="transmembrane region" description="Helical" evidence="7">
    <location>
        <begin position="521"/>
        <end position="543"/>
    </location>
</feature>
<evidence type="ECO:0000256" key="4">
    <source>
        <dbReference type="ARBA" id="ARBA00022692"/>
    </source>
</evidence>
<feature type="transmembrane region" description="Helical" evidence="7">
    <location>
        <begin position="15"/>
        <end position="32"/>
    </location>
</feature>
<feature type="transmembrane region" description="Helical" evidence="7">
    <location>
        <begin position="629"/>
        <end position="651"/>
    </location>
</feature>
<evidence type="ECO:0000256" key="6">
    <source>
        <dbReference type="ARBA" id="ARBA00023136"/>
    </source>
</evidence>
<accession>A0A7X6LSX9</accession>
<evidence type="ECO:0000256" key="1">
    <source>
        <dbReference type="ARBA" id="ARBA00004651"/>
    </source>
</evidence>
<feature type="domain" description="Membrane transport protein MMPL" evidence="8">
    <location>
        <begin position="46"/>
        <end position="363"/>
    </location>
</feature>
<keyword evidence="12" id="KW-1185">Reference proteome</keyword>
<keyword evidence="6 7" id="KW-0472">Membrane</keyword>